<dbReference type="EMBL" id="JAFBBP010000001">
    <property type="protein sequence ID" value="MBM7491913.1"/>
    <property type="molecule type" value="Genomic_DNA"/>
</dbReference>
<dbReference type="Proteomes" id="UP000764837">
    <property type="component" value="Unassembled WGS sequence"/>
</dbReference>
<dbReference type="PROSITE" id="PS51186">
    <property type="entry name" value="GNAT"/>
    <property type="match status" value="1"/>
</dbReference>
<sequence>MFSPVQITSGGLEIREFGPQDAFQVAAFVTSRDLTALPPGPPQSVAEVDGWLAETVRRRLDGVGVLLAMVAKVSGEIVGSIGLRDTDWKAGRSEVGYGVLASQRGRGHATEAARAVGRWALTDGGMRRIQLHARVDNVASLRVAEKAGYQREGTLRMAEWDGEKDHDLAVFSMIAADLGFAEAGR</sequence>
<dbReference type="RefSeq" id="WP_204942893.1">
    <property type="nucleotide sequence ID" value="NZ_JAFBBP010000001.1"/>
</dbReference>
<dbReference type="InterPro" id="IPR000182">
    <property type="entry name" value="GNAT_dom"/>
</dbReference>
<dbReference type="PANTHER" id="PTHR43441:SF10">
    <property type="entry name" value="ACETYLTRANSFERASE"/>
    <property type="match status" value="1"/>
</dbReference>
<feature type="domain" description="N-acetyltransferase" evidence="1">
    <location>
        <begin position="12"/>
        <end position="174"/>
    </location>
</feature>
<proteinExistence type="predicted"/>
<evidence type="ECO:0000259" key="1">
    <source>
        <dbReference type="PROSITE" id="PS51186"/>
    </source>
</evidence>
<dbReference type="CDD" id="cd04301">
    <property type="entry name" value="NAT_SF"/>
    <property type="match status" value="1"/>
</dbReference>
<comment type="caution">
    <text evidence="2">The sequence shown here is derived from an EMBL/GenBank/DDBJ whole genome shotgun (WGS) entry which is preliminary data.</text>
</comment>
<dbReference type="Gene3D" id="3.40.630.30">
    <property type="match status" value="1"/>
</dbReference>
<name>A0ABS2LUS1_9ACTN</name>
<keyword evidence="3" id="KW-1185">Reference proteome</keyword>
<protein>
    <submittedName>
        <fullName evidence="2">RimJ/RimL family protein N-acetyltransferase</fullName>
    </submittedName>
</protein>
<dbReference type="SUPFAM" id="SSF55729">
    <property type="entry name" value="Acyl-CoA N-acyltransferases (Nat)"/>
    <property type="match status" value="1"/>
</dbReference>
<dbReference type="Pfam" id="PF13302">
    <property type="entry name" value="Acetyltransf_3"/>
    <property type="match status" value="1"/>
</dbReference>
<dbReference type="InterPro" id="IPR016181">
    <property type="entry name" value="Acyl_CoA_acyltransferase"/>
</dbReference>
<evidence type="ECO:0000313" key="2">
    <source>
        <dbReference type="EMBL" id="MBM7491913.1"/>
    </source>
</evidence>
<gene>
    <name evidence="2" type="ORF">JOD64_003135</name>
</gene>
<organism evidence="2 3">
    <name type="scientific">Micromonospora luteifusca</name>
    <dbReference type="NCBI Taxonomy" id="709860"/>
    <lineage>
        <taxon>Bacteria</taxon>
        <taxon>Bacillati</taxon>
        <taxon>Actinomycetota</taxon>
        <taxon>Actinomycetes</taxon>
        <taxon>Micromonosporales</taxon>
        <taxon>Micromonosporaceae</taxon>
        <taxon>Micromonospora</taxon>
    </lineage>
</organism>
<dbReference type="InterPro" id="IPR051908">
    <property type="entry name" value="Ribosomal_N-acetyltransferase"/>
</dbReference>
<accession>A0ABS2LUS1</accession>
<reference evidence="2 3" key="1">
    <citation type="submission" date="2021-01" db="EMBL/GenBank/DDBJ databases">
        <title>Sequencing the genomes of 1000 actinobacteria strains.</title>
        <authorList>
            <person name="Klenk H.-P."/>
        </authorList>
    </citation>
    <scope>NUCLEOTIDE SEQUENCE [LARGE SCALE GENOMIC DNA]</scope>
    <source>
        <strain evidence="2 3">DSM 100204</strain>
    </source>
</reference>
<dbReference type="PANTHER" id="PTHR43441">
    <property type="entry name" value="RIBOSOMAL-PROTEIN-SERINE ACETYLTRANSFERASE"/>
    <property type="match status" value="1"/>
</dbReference>
<evidence type="ECO:0000313" key="3">
    <source>
        <dbReference type="Proteomes" id="UP000764837"/>
    </source>
</evidence>